<protein>
    <submittedName>
        <fullName evidence="2">Unannotated protein</fullName>
    </submittedName>
</protein>
<feature type="compositionally biased region" description="Polar residues" evidence="1">
    <location>
        <begin position="111"/>
        <end position="120"/>
    </location>
</feature>
<feature type="compositionally biased region" description="Polar residues" evidence="1">
    <location>
        <begin position="128"/>
        <end position="141"/>
    </location>
</feature>
<feature type="region of interest" description="Disordered" evidence="1">
    <location>
        <begin position="103"/>
        <end position="141"/>
    </location>
</feature>
<evidence type="ECO:0000256" key="1">
    <source>
        <dbReference type="SAM" id="MobiDB-lite"/>
    </source>
</evidence>
<dbReference type="AlphaFoldDB" id="A0A6J7UNC0"/>
<proteinExistence type="predicted"/>
<accession>A0A6J7UNC0</accession>
<name>A0A6J7UNC0_9ZZZZ</name>
<reference evidence="2" key="1">
    <citation type="submission" date="2020-05" db="EMBL/GenBank/DDBJ databases">
        <authorList>
            <person name="Chiriac C."/>
            <person name="Salcher M."/>
            <person name="Ghai R."/>
            <person name="Kavagutti S V."/>
        </authorList>
    </citation>
    <scope>NUCLEOTIDE SEQUENCE</scope>
</reference>
<organism evidence="2">
    <name type="scientific">freshwater metagenome</name>
    <dbReference type="NCBI Taxonomy" id="449393"/>
    <lineage>
        <taxon>unclassified sequences</taxon>
        <taxon>metagenomes</taxon>
        <taxon>ecological metagenomes</taxon>
    </lineage>
</organism>
<dbReference type="EMBL" id="CAFBQW010000136">
    <property type="protein sequence ID" value="CAB5067490.1"/>
    <property type="molecule type" value="Genomic_DNA"/>
</dbReference>
<evidence type="ECO:0000313" key="2">
    <source>
        <dbReference type="EMBL" id="CAB5067490.1"/>
    </source>
</evidence>
<gene>
    <name evidence="2" type="ORF">UFOPK4354_01224</name>
</gene>
<sequence length="229" mass="24491">MSDSRTSMGGGGWARRPIDSSSHSRPVRSHRDGSNAAVLLVGCQCPFRPFTSTQILSTASRRTTLRSVPENGVVVAAHTRSEASRAAATRLRRATFSARFSSSDMVGRSGNAKSNRSWIGTGTKDRTSGASQHGGPTSSFNGIATFARSVSTWMSQRPRRFSTRYRNGPADVSSMVSATRSATVRRSSSGVAMARSISVENRPAVPANSFRSAVPPLNTTRSNIPAAWR</sequence>
<feature type="region of interest" description="Disordered" evidence="1">
    <location>
        <begin position="1"/>
        <end position="32"/>
    </location>
</feature>